<gene>
    <name evidence="4" type="ORF">AM592_15685</name>
</gene>
<name>A0A0M5JEK0_9BACI</name>
<keyword evidence="2 3" id="KW-0479">Metal-binding</keyword>
<evidence type="ECO:0000313" key="5">
    <source>
        <dbReference type="Proteomes" id="UP000067625"/>
    </source>
</evidence>
<dbReference type="Gene3D" id="1.20.120.450">
    <property type="entry name" value="dinb family like domain"/>
    <property type="match status" value="1"/>
</dbReference>
<keyword evidence="5" id="KW-1185">Reference proteome</keyword>
<proteinExistence type="inferred from homology"/>
<dbReference type="SUPFAM" id="SSF109854">
    <property type="entry name" value="DinB/YfiT-like putative metalloenzymes"/>
    <property type="match status" value="1"/>
</dbReference>
<reference evidence="4 5" key="2">
    <citation type="journal article" date="2016" name="Int. J. Syst. Evol. Microbiol.">
        <title>Bacillus gobiensis sp. nov., isolated from a soil sample.</title>
        <authorList>
            <person name="Liu B."/>
            <person name="Liu G.H."/>
            <person name="Cetin S."/>
            <person name="Schumann P."/>
            <person name="Pan Z.Z."/>
            <person name="Chen Q.Q."/>
        </authorList>
    </citation>
    <scope>NUCLEOTIDE SEQUENCE [LARGE SCALE GENOMIC DNA]</scope>
    <source>
        <strain evidence="4 5">FJAT-4402</strain>
    </source>
</reference>
<comment type="similarity">
    <text evidence="1">Belongs to the DinB family.</text>
</comment>
<protein>
    <recommendedName>
        <fullName evidence="6">Damage-inducible protein DinB</fullName>
    </recommendedName>
</protein>
<dbReference type="PATRIC" id="fig|1441095.3.peg.3460"/>
<dbReference type="AlphaFoldDB" id="A0A0M5JEK0"/>
<evidence type="ECO:0000256" key="2">
    <source>
        <dbReference type="ARBA" id="ARBA00022723"/>
    </source>
</evidence>
<evidence type="ECO:0000256" key="3">
    <source>
        <dbReference type="PIRSR" id="PIRSR607837-1"/>
    </source>
</evidence>
<reference evidence="5" key="1">
    <citation type="submission" date="2015-08" db="EMBL/GenBank/DDBJ databases">
        <title>Genome sequencing project for genomic taxonomy and phylogenomics of Bacillus-like bacteria.</title>
        <authorList>
            <person name="Liu B."/>
            <person name="Wang J."/>
            <person name="Zhu Y."/>
            <person name="Liu G."/>
            <person name="Chen Q."/>
            <person name="Chen Z."/>
            <person name="Lan J."/>
            <person name="Che J."/>
            <person name="Ge C."/>
            <person name="Shi H."/>
            <person name="Pan Z."/>
            <person name="Liu X."/>
        </authorList>
    </citation>
    <scope>NUCLEOTIDE SEQUENCE [LARGE SCALE GENOMIC DNA]</scope>
    <source>
        <strain evidence="5">FJAT-4402</strain>
    </source>
</reference>
<feature type="binding site" evidence="3">
    <location>
        <position position="134"/>
    </location>
    <ligand>
        <name>a divalent metal cation</name>
        <dbReference type="ChEBI" id="CHEBI:60240"/>
    </ligand>
</feature>
<dbReference type="Proteomes" id="UP000067625">
    <property type="component" value="Chromosome"/>
</dbReference>
<evidence type="ECO:0008006" key="6">
    <source>
        <dbReference type="Google" id="ProtNLM"/>
    </source>
</evidence>
<sequence length="168" mass="19460">MNSLKMYDYHQWANKQVIDRLKELPESIYDKEIKSVFPSIAKTLSHIYLVDSGWLEVMSGKSFEEALQLEEQVSNLTKNMGIHEIEVIFSNLYERFNAFLNSQPDMEKIIEFDNPWAGPTAVSLSDMIIHIANHGTYHRGNIAAMLRQLDHSSVMTDYAVFWYANQPK</sequence>
<evidence type="ECO:0000313" key="4">
    <source>
        <dbReference type="EMBL" id="ALC82869.1"/>
    </source>
</evidence>
<evidence type="ECO:0000256" key="1">
    <source>
        <dbReference type="ARBA" id="ARBA00008635"/>
    </source>
</evidence>
<dbReference type="InterPro" id="IPR007837">
    <property type="entry name" value="DinB"/>
</dbReference>
<accession>A0A0M5JEK0</accession>
<dbReference type="Pfam" id="PF05163">
    <property type="entry name" value="DinB"/>
    <property type="match status" value="1"/>
</dbReference>
<dbReference type="OrthoDB" id="9811413at2"/>
<feature type="binding site" evidence="3">
    <location>
        <position position="46"/>
    </location>
    <ligand>
        <name>a divalent metal cation</name>
        <dbReference type="ChEBI" id="CHEBI:60240"/>
    </ligand>
</feature>
<dbReference type="GO" id="GO:0046872">
    <property type="term" value="F:metal ion binding"/>
    <property type="evidence" value="ECO:0007669"/>
    <property type="project" value="UniProtKB-KW"/>
</dbReference>
<dbReference type="InterPro" id="IPR034660">
    <property type="entry name" value="DinB/YfiT-like"/>
</dbReference>
<dbReference type="STRING" id="1441095.AM592_15685"/>
<dbReference type="EMBL" id="CP012600">
    <property type="protein sequence ID" value="ALC82869.1"/>
    <property type="molecule type" value="Genomic_DNA"/>
</dbReference>
<dbReference type="PANTHER" id="PTHR37302:SF1">
    <property type="entry name" value="PROTEIN DINB"/>
    <property type="match status" value="1"/>
</dbReference>
<organism evidence="4 5">
    <name type="scientific">Bacillus gobiensis</name>
    <dbReference type="NCBI Taxonomy" id="1441095"/>
    <lineage>
        <taxon>Bacteria</taxon>
        <taxon>Bacillati</taxon>
        <taxon>Bacillota</taxon>
        <taxon>Bacilli</taxon>
        <taxon>Bacillales</taxon>
        <taxon>Bacillaceae</taxon>
        <taxon>Bacillus</taxon>
    </lineage>
</organism>
<dbReference type="PANTHER" id="PTHR37302">
    <property type="entry name" value="SLR1116 PROTEIN"/>
    <property type="match status" value="1"/>
</dbReference>
<dbReference type="RefSeq" id="WP_053604684.1">
    <property type="nucleotide sequence ID" value="NZ_CP012600.1"/>
</dbReference>
<feature type="binding site" evidence="3">
    <location>
        <position position="138"/>
    </location>
    <ligand>
        <name>a divalent metal cation</name>
        <dbReference type="ChEBI" id="CHEBI:60240"/>
    </ligand>
</feature>